<dbReference type="InterPro" id="IPR035513">
    <property type="entry name" value="Invertase/methylesterase_inhib"/>
</dbReference>
<dbReference type="GO" id="GO:0042545">
    <property type="term" value="P:cell wall modification"/>
    <property type="evidence" value="ECO:0007669"/>
    <property type="project" value="InterPro"/>
</dbReference>
<dbReference type="GO" id="GO:0051306">
    <property type="term" value="P:mitotic sister chromatid separation"/>
    <property type="evidence" value="ECO:0007669"/>
    <property type="project" value="TreeGrafter"/>
</dbReference>
<evidence type="ECO:0000259" key="19">
    <source>
        <dbReference type="SMART" id="SM00856"/>
    </source>
</evidence>
<evidence type="ECO:0000256" key="14">
    <source>
        <dbReference type="ARBA" id="ARBA00023242"/>
    </source>
</evidence>
<feature type="region of interest" description="Disordered" evidence="17">
    <location>
        <begin position="869"/>
        <end position="897"/>
    </location>
</feature>
<keyword evidence="14" id="KW-0539">Nucleus</keyword>
<dbReference type="Gene3D" id="1.20.140.40">
    <property type="entry name" value="Invertase/pectin methylesterase inhibitor family protein"/>
    <property type="match status" value="1"/>
</dbReference>
<feature type="compositionally biased region" description="Basic residues" evidence="17">
    <location>
        <begin position="1177"/>
        <end position="1190"/>
    </location>
</feature>
<evidence type="ECO:0000256" key="2">
    <source>
        <dbReference type="ARBA" id="ARBA00004191"/>
    </source>
</evidence>
<comment type="pathway">
    <text evidence="3">Glycan metabolism; pectin degradation; 2-dehydro-3-deoxy-D-gluconate from pectin: step 1/5.</text>
</comment>
<comment type="caution">
    <text evidence="20">The sequence shown here is derived from an EMBL/GenBank/DDBJ whole genome shotgun (WGS) entry which is preliminary data.</text>
</comment>
<evidence type="ECO:0000256" key="12">
    <source>
        <dbReference type="ARBA" id="ARBA00023067"/>
    </source>
</evidence>
<dbReference type="GO" id="GO:0030599">
    <property type="term" value="F:pectinesterase activity"/>
    <property type="evidence" value="ECO:0007669"/>
    <property type="project" value="UniProtKB-EC"/>
</dbReference>
<keyword evidence="18" id="KW-0472">Membrane</keyword>
<evidence type="ECO:0000256" key="7">
    <source>
        <dbReference type="ARBA" id="ARBA00013229"/>
    </source>
</evidence>
<dbReference type="CDD" id="cd15798">
    <property type="entry name" value="PMEI-like_3"/>
    <property type="match status" value="1"/>
</dbReference>
<feature type="region of interest" description="Disordered" evidence="17">
    <location>
        <begin position="970"/>
        <end position="997"/>
    </location>
</feature>
<evidence type="ECO:0000256" key="1">
    <source>
        <dbReference type="ARBA" id="ARBA00004123"/>
    </source>
</evidence>
<name>A0A371EUL9_MUCPR</name>
<gene>
    <name evidence="20" type="primary">CAPH2</name>
    <name evidence="20" type="ORF">CR513_51160</name>
</gene>
<comment type="similarity">
    <text evidence="6">Belongs to the CND2 H2 (condensin-2 subunit 2) family.</text>
</comment>
<feature type="non-terminal residue" evidence="20">
    <location>
        <position position="1"/>
    </location>
</feature>
<evidence type="ECO:0000256" key="10">
    <source>
        <dbReference type="ARBA" id="ARBA00022525"/>
    </source>
</evidence>
<dbReference type="AlphaFoldDB" id="A0A371EUL9"/>
<dbReference type="GO" id="GO:0005634">
    <property type="term" value="C:nucleus"/>
    <property type="evidence" value="ECO:0007669"/>
    <property type="project" value="UniProtKB-SubCell"/>
</dbReference>
<dbReference type="GO" id="GO:0000796">
    <property type="term" value="C:condensin complex"/>
    <property type="evidence" value="ECO:0007669"/>
    <property type="project" value="TreeGrafter"/>
</dbReference>
<dbReference type="Pfam" id="PF16869">
    <property type="entry name" value="CNDH2_M"/>
    <property type="match status" value="1"/>
</dbReference>
<proteinExistence type="inferred from homology"/>
<dbReference type="GO" id="GO:0004857">
    <property type="term" value="F:enzyme inhibitor activity"/>
    <property type="evidence" value="ECO:0007669"/>
    <property type="project" value="InterPro"/>
</dbReference>
<dbReference type="GO" id="GO:0010032">
    <property type="term" value="P:meiotic chromosome condensation"/>
    <property type="evidence" value="ECO:0007669"/>
    <property type="project" value="TreeGrafter"/>
</dbReference>
<dbReference type="OrthoDB" id="10038475at2759"/>
<keyword evidence="12" id="KW-0226">DNA condensation</keyword>
<accession>A0A371EUL9</accession>
<evidence type="ECO:0000313" key="20">
    <source>
        <dbReference type="EMBL" id="RDX69691.1"/>
    </source>
</evidence>
<evidence type="ECO:0000256" key="16">
    <source>
        <dbReference type="ARBA" id="ARBA00030479"/>
    </source>
</evidence>
<evidence type="ECO:0000256" key="8">
    <source>
        <dbReference type="ARBA" id="ARBA00016903"/>
    </source>
</evidence>
<reference evidence="20" key="1">
    <citation type="submission" date="2018-05" db="EMBL/GenBank/DDBJ databases">
        <title>Draft genome of Mucuna pruriens seed.</title>
        <authorList>
            <person name="Nnadi N.E."/>
            <person name="Vos R."/>
            <person name="Hasami M.H."/>
            <person name="Devisetty U.K."/>
            <person name="Aguiy J.C."/>
        </authorList>
    </citation>
    <scope>NUCLEOTIDE SEQUENCE [LARGE SCALE GENOMIC DNA]</scope>
    <source>
        <strain evidence="20">JCA_2017</strain>
    </source>
</reference>
<dbReference type="GO" id="GO:0003682">
    <property type="term" value="F:chromatin binding"/>
    <property type="evidence" value="ECO:0007669"/>
    <property type="project" value="TreeGrafter"/>
</dbReference>
<dbReference type="SMART" id="SM00856">
    <property type="entry name" value="PMEI"/>
    <property type="match status" value="1"/>
</dbReference>
<dbReference type="InterPro" id="IPR006501">
    <property type="entry name" value="Pectinesterase_inhib_dom"/>
</dbReference>
<dbReference type="InterPro" id="IPR031739">
    <property type="entry name" value="Ncaph2"/>
</dbReference>
<organism evidence="20 21">
    <name type="scientific">Mucuna pruriens</name>
    <name type="common">Velvet bean</name>
    <name type="synonym">Dolichos pruriens</name>
    <dbReference type="NCBI Taxonomy" id="157652"/>
    <lineage>
        <taxon>Eukaryota</taxon>
        <taxon>Viridiplantae</taxon>
        <taxon>Streptophyta</taxon>
        <taxon>Embryophyta</taxon>
        <taxon>Tracheophyta</taxon>
        <taxon>Spermatophyta</taxon>
        <taxon>Magnoliopsida</taxon>
        <taxon>eudicotyledons</taxon>
        <taxon>Gunneridae</taxon>
        <taxon>Pentapetalae</taxon>
        <taxon>rosids</taxon>
        <taxon>fabids</taxon>
        <taxon>Fabales</taxon>
        <taxon>Fabaceae</taxon>
        <taxon>Papilionoideae</taxon>
        <taxon>50 kb inversion clade</taxon>
        <taxon>NPAAA clade</taxon>
        <taxon>indigoferoid/millettioid clade</taxon>
        <taxon>Phaseoleae</taxon>
        <taxon>Mucuna</taxon>
    </lineage>
</organism>
<evidence type="ECO:0000256" key="5">
    <source>
        <dbReference type="ARBA" id="ARBA00007786"/>
    </source>
</evidence>
<dbReference type="PANTHER" id="PTHR14324">
    <property type="entry name" value="CONDENSIN-2 COMPLEX SUBUNIT H2"/>
    <property type="match status" value="1"/>
</dbReference>
<keyword evidence="9" id="KW-0134">Cell wall</keyword>
<dbReference type="SUPFAM" id="SSF101148">
    <property type="entry name" value="Plant invertase/pectin methylesterase inhibitor"/>
    <property type="match status" value="1"/>
</dbReference>
<evidence type="ECO:0000256" key="3">
    <source>
        <dbReference type="ARBA" id="ARBA00005184"/>
    </source>
</evidence>
<feature type="region of interest" description="Disordered" evidence="17">
    <location>
        <begin position="1170"/>
        <end position="1218"/>
    </location>
</feature>
<keyword evidence="11" id="KW-0378">Hydrolase</keyword>
<dbReference type="Pfam" id="PF06278">
    <property type="entry name" value="CNDH2_N"/>
    <property type="match status" value="1"/>
</dbReference>
<feature type="compositionally biased region" description="Polar residues" evidence="17">
    <location>
        <begin position="793"/>
        <end position="806"/>
    </location>
</feature>
<comment type="subcellular location">
    <subcellularLocation>
        <location evidence="1">Nucleus</location>
    </subcellularLocation>
    <subcellularLocation>
        <location evidence="2">Secreted</location>
        <location evidence="2">Cell wall</location>
    </subcellularLocation>
</comment>
<dbReference type="InterPro" id="IPR012334">
    <property type="entry name" value="Pectin_lyas_fold"/>
</dbReference>
<protein>
    <recommendedName>
        <fullName evidence="8">Condensin-2 complex subunit H2</fullName>
        <ecNumber evidence="7">3.1.1.11</ecNumber>
    </recommendedName>
    <alternativeName>
        <fullName evidence="16">Non-SMC condensin II complex subunit H2</fullName>
    </alternativeName>
</protein>
<dbReference type="InterPro" id="IPR031737">
    <property type="entry name" value="CNDH2_C"/>
</dbReference>
<evidence type="ECO:0000256" key="11">
    <source>
        <dbReference type="ARBA" id="ARBA00022801"/>
    </source>
</evidence>
<dbReference type="EMBL" id="QJKJ01012002">
    <property type="protein sequence ID" value="RDX69691.1"/>
    <property type="molecule type" value="Genomic_DNA"/>
</dbReference>
<dbReference type="UniPathway" id="UPA00545">
    <property type="reaction ID" value="UER00823"/>
</dbReference>
<dbReference type="Pfam" id="PF04043">
    <property type="entry name" value="PMEI"/>
    <property type="match status" value="1"/>
</dbReference>
<feature type="transmembrane region" description="Helical" evidence="18">
    <location>
        <begin position="12"/>
        <end position="36"/>
    </location>
</feature>
<keyword evidence="21" id="KW-1185">Reference proteome</keyword>
<keyword evidence="10" id="KW-0964">Secreted</keyword>
<dbReference type="InterPro" id="IPR031719">
    <property type="entry name" value="H2_M"/>
</dbReference>
<keyword evidence="15" id="KW-0961">Cell wall biogenesis/degradation</keyword>
<comment type="similarity">
    <text evidence="5">In the C-terminal section; belongs to the pectinesterase family.</text>
</comment>
<evidence type="ECO:0000256" key="9">
    <source>
        <dbReference type="ARBA" id="ARBA00022512"/>
    </source>
</evidence>
<dbReference type="SUPFAM" id="SSF51126">
    <property type="entry name" value="Pectin lyase-like"/>
    <property type="match status" value="1"/>
</dbReference>
<dbReference type="GO" id="GO:0045490">
    <property type="term" value="P:pectin catabolic process"/>
    <property type="evidence" value="ECO:0007669"/>
    <property type="project" value="UniProtKB-UniPathway"/>
</dbReference>
<evidence type="ECO:0000256" key="4">
    <source>
        <dbReference type="ARBA" id="ARBA00006027"/>
    </source>
</evidence>
<dbReference type="Pfam" id="PF16858">
    <property type="entry name" value="CNDH2_C"/>
    <property type="match status" value="1"/>
</dbReference>
<comment type="similarity">
    <text evidence="4">In the N-terminal section; belongs to the PMEI family.</text>
</comment>
<dbReference type="Gene3D" id="2.160.20.10">
    <property type="entry name" value="Single-stranded right-handed beta-helix, Pectin lyase-like"/>
    <property type="match status" value="1"/>
</dbReference>
<dbReference type="Pfam" id="PF01095">
    <property type="entry name" value="Pectinesterase"/>
    <property type="match status" value="1"/>
</dbReference>
<keyword evidence="18" id="KW-0812">Transmembrane</keyword>
<dbReference type="InterPro" id="IPR009378">
    <property type="entry name" value="H2_N"/>
</dbReference>
<keyword evidence="18" id="KW-1133">Transmembrane helix</keyword>
<dbReference type="InterPro" id="IPR011050">
    <property type="entry name" value="Pectin_lyase_fold/virulence"/>
</dbReference>
<evidence type="ECO:0000256" key="15">
    <source>
        <dbReference type="ARBA" id="ARBA00023316"/>
    </source>
</evidence>
<dbReference type="EC" id="3.1.1.11" evidence="7"/>
<feature type="compositionally biased region" description="Polar residues" evidence="17">
    <location>
        <begin position="970"/>
        <end position="981"/>
    </location>
</feature>
<feature type="compositionally biased region" description="Polar residues" evidence="17">
    <location>
        <begin position="1204"/>
        <end position="1218"/>
    </location>
</feature>
<dbReference type="InterPro" id="IPR000070">
    <property type="entry name" value="Pectinesterase_cat"/>
</dbReference>
<feature type="region of interest" description="Disordered" evidence="17">
    <location>
        <begin position="793"/>
        <end position="820"/>
    </location>
</feature>
<dbReference type="PANTHER" id="PTHR14324:SF3">
    <property type="entry name" value="CONDENSIN-2 COMPLEX SUBUNIT H2"/>
    <property type="match status" value="1"/>
</dbReference>
<feature type="compositionally biased region" description="Basic and acidic residues" evidence="17">
    <location>
        <begin position="1191"/>
        <end position="1203"/>
    </location>
</feature>
<dbReference type="Proteomes" id="UP000257109">
    <property type="component" value="Unassembled WGS sequence"/>
</dbReference>
<dbReference type="FunFam" id="2.160.20.10:FF:000029">
    <property type="entry name" value="Pectinesterase 4"/>
    <property type="match status" value="1"/>
</dbReference>
<feature type="domain" description="Pectinesterase inhibitor" evidence="19">
    <location>
        <begin position="54"/>
        <end position="208"/>
    </location>
</feature>
<evidence type="ECO:0000256" key="18">
    <source>
        <dbReference type="SAM" id="Phobius"/>
    </source>
</evidence>
<dbReference type="NCBIfam" id="TIGR01614">
    <property type="entry name" value="PME_inhib"/>
    <property type="match status" value="1"/>
</dbReference>
<evidence type="ECO:0000256" key="17">
    <source>
        <dbReference type="SAM" id="MobiDB-lite"/>
    </source>
</evidence>
<dbReference type="STRING" id="157652.A0A371EUL9"/>
<keyword evidence="13" id="KW-0063">Aspartyl esterase</keyword>
<sequence>MGGHNNGHEQVTRFAILSISSILLVAMVPAVVAVGLKDGNETKGEGNGLTGLKAEKSSGQAICQGTEYQEACKKSLGNSFFKDTDLKKLLKAGLNATVLELLSHTKDSTRFREMAPGNMTKQAIDICMEVLEYAIDGILKSTEILDNFEFSQLGQHVFDLKVWLTGSISHQQTCLQGFTNKETSTEVRESMTKLMRASLEFSSNALDMINKVSKILKRLNPNKFGNRRFLSREATPTDSSLSWVDEAQRRVLHDAPPEAPPNAEVAQDGSCQFKTLTEALKTVPPKNSKTFIIRVKAGLYKENVKVSRDMTHVTIIGDGSTKTKFTGTLNAVDGVPTYNTATFSKHRVHGANFVARDIGFENTAGSKKNQAVALLVTADQSAFYKCQIDGFQDSLFVQSQRQFYRDCNISGTVDFILGDAFGVFQNCKLTVREPLPGQTCTVTASGRTKANSLNALVFQGCHFTGEPKMISAKQKLAFLGRPWTAYSKVVIMDSQIDDVFSPEGYMKWMGSAFQDTCSFYEYNNKGPGASTSSRVKWKSFKVITSGEATNYYPDKFFDLAHSADKDSWITKAGIPCSFGPMTKGTSEPGGSGGGGFHAVHAERDLESNWEVDLAKKLEEYLLKICSGEITGEEEGHIPVNFAEAALLLQGSIQVYSRKVEYLYTLVLRALDFLSQKRQQDHIDGASVQPEESGPCAVADEENDQFWGLDDIPVEEKNSLDGTTGKEVNLDNFIKPPANLVVLEGDCLDAVGDGGELDSFLLSTTDLYQDFILLDTSDAVAVHEFLKGSKAATTQNDANRGTSTRKNFLSPGRSGGSARRLSAAKSQFANSNCSPKLNCSFDDKNVQPSSPASADLDNCNYGFNVDGGCDASRDSDNSDDDNDDPWKPLNPHEPGKLRVKPFRKVKALKKNSIYVRQPVTISTLFPLAKLHGPISSELMEMWEMRHHVHEQQRDSQPPLYEKLRQSLINEGNETGGTFFNSEADNDDNEYDTGNPDFDMPDNAYMEEDLPPCSKEDGFDDAHVNDDEAVDLSQASLEDLCRSHLNALLASIAETEKQTEMAARVSTWKQRIEHNLEEQESHPPFDIQDYGERILDKFSLLSLEARSSSALSFSDLVKGQEKYDVARSFSSLLQLVNNGEVALERNGVDGKSFCYTSVNPFHVRLLKRGKGQEDVQLRLPKKRAKSPTKKPSTKGDKNKTVREKSPSSSRKYGSTELSPSANCKFSVKLGKVSAIKFSPEAKRRRRSQYEKYSRTLAYNTIH</sequence>
<evidence type="ECO:0000256" key="13">
    <source>
        <dbReference type="ARBA" id="ARBA00023085"/>
    </source>
</evidence>
<evidence type="ECO:0000313" key="21">
    <source>
        <dbReference type="Proteomes" id="UP000257109"/>
    </source>
</evidence>
<evidence type="ECO:0000256" key="6">
    <source>
        <dbReference type="ARBA" id="ARBA00007844"/>
    </source>
</evidence>